<name>A0ACB8Z5C0_ARCLA</name>
<protein>
    <submittedName>
        <fullName evidence="1">Uncharacterized protein</fullName>
    </submittedName>
</protein>
<reference evidence="1 2" key="2">
    <citation type="journal article" date="2022" name="Mol. Ecol. Resour.">
        <title>The genomes of chicory, endive, great burdock and yacon provide insights into Asteraceae paleo-polyploidization history and plant inulin production.</title>
        <authorList>
            <person name="Fan W."/>
            <person name="Wang S."/>
            <person name="Wang H."/>
            <person name="Wang A."/>
            <person name="Jiang F."/>
            <person name="Liu H."/>
            <person name="Zhao H."/>
            <person name="Xu D."/>
            <person name="Zhang Y."/>
        </authorList>
    </citation>
    <scope>NUCLEOTIDE SEQUENCE [LARGE SCALE GENOMIC DNA]</scope>
    <source>
        <strain evidence="2">cv. Niubang</strain>
    </source>
</reference>
<keyword evidence="2" id="KW-1185">Reference proteome</keyword>
<gene>
    <name evidence="1" type="ORF">L6452_32306</name>
</gene>
<evidence type="ECO:0000313" key="1">
    <source>
        <dbReference type="EMBL" id="KAI3692490.1"/>
    </source>
</evidence>
<accession>A0ACB8Z5C0</accession>
<reference evidence="2" key="1">
    <citation type="journal article" date="2022" name="Mol. Ecol. Resour.">
        <title>The genomes of chicory, endive, great burdock and yacon provide insights into Asteraceae palaeo-polyploidization history and plant inulin production.</title>
        <authorList>
            <person name="Fan W."/>
            <person name="Wang S."/>
            <person name="Wang H."/>
            <person name="Wang A."/>
            <person name="Jiang F."/>
            <person name="Liu H."/>
            <person name="Zhao H."/>
            <person name="Xu D."/>
            <person name="Zhang Y."/>
        </authorList>
    </citation>
    <scope>NUCLEOTIDE SEQUENCE [LARGE SCALE GENOMIC DNA]</scope>
    <source>
        <strain evidence="2">cv. Niubang</strain>
    </source>
</reference>
<evidence type="ECO:0000313" key="2">
    <source>
        <dbReference type="Proteomes" id="UP001055879"/>
    </source>
</evidence>
<dbReference type="EMBL" id="CM042057">
    <property type="protein sequence ID" value="KAI3692490.1"/>
    <property type="molecule type" value="Genomic_DNA"/>
</dbReference>
<organism evidence="1 2">
    <name type="scientific">Arctium lappa</name>
    <name type="common">Greater burdock</name>
    <name type="synonym">Lappa major</name>
    <dbReference type="NCBI Taxonomy" id="4217"/>
    <lineage>
        <taxon>Eukaryota</taxon>
        <taxon>Viridiplantae</taxon>
        <taxon>Streptophyta</taxon>
        <taxon>Embryophyta</taxon>
        <taxon>Tracheophyta</taxon>
        <taxon>Spermatophyta</taxon>
        <taxon>Magnoliopsida</taxon>
        <taxon>eudicotyledons</taxon>
        <taxon>Gunneridae</taxon>
        <taxon>Pentapetalae</taxon>
        <taxon>asterids</taxon>
        <taxon>campanulids</taxon>
        <taxon>Asterales</taxon>
        <taxon>Asteraceae</taxon>
        <taxon>Carduoideae</taxon>
        <taxon>Cardueae</taxon>
        <taxon>Arctiinae</taxon>
        <taxon>Arctium</taxon>
    </lineage>
</organism>
<proteinExistence type="predicted"/>
<sequence>MRKNVQLKVKVKVKEEYNNFRAAVEISCEPFVRKHVRRIFMDNATVSTSPTADGNVDIDSHHQFAEIKWFFSPQ</sequence>
<dbReference type="Proteomes" id="UP001055879">
    <property type="component" value="Linkage Group LG11"/>
</dbReference>
<comment type="caution">
    <text evidence="1">The sequence shown here is derived from an EMBL/GenBank/DDBJ whole genome shotgun (WGS) entry which is preliminary data.</text>
</comment>